<dbReference type="EC" id="4.4.-.-" evidence="3"/>
<dbReference type="RefSeq" id="WP_330151054.1">
    <property type="nucleotide sequence ID" value="NZ_JAUZMZ010000020.1"/>
</dbReference>
<dbReference type="InterPro" id="IPR015422">
    <property type="entry name" value="PyrdxlP-dep_Trfase_small"/>
</dbReference>
<accession>A0ABU7JQK5</accession>
<evidence type="ECO:0000256" key="3">
    <source>
        <dbReference type="HAMAP-Rule" id="MF_02038"/>
    </source>
</evidence>
<comment type="catalytic activity">
    <reaction evidence="3">
        <text>S-(hercyn-2-yl)-L-cysteine S-oxide + AH2 + H(+) = ergothioneine + pyruvate + A + NH4(+)</text>
        <dbReference type="Rhea" id="RHEA:42688"/>
        <dbReference type="ChEBI" id="CHEBI:13193"/>
        <dbReference type="ChEBI" id="CHEBI:15361"/>
        <dbReference type="ChEBI" id="CHEBI:15378"/>
        <dbReference type="ChEBI" id="CHEBI:17499"/>
        <dbReference type="ChEBI" id="CHEBI:28938"/>
        <dbReference type="ChEBI" id="CHEBI:82706"/>
        <dbReference type="ChEBI" id="CHEBI:134344"/>
    </reaction>
</comment>
<feature type="domain" description="Aminotransferase class V" evidence="5">
    <location>
        <begin position="18"/>
        <end position="382"/>
    </location>
</feature>
<evidence type="ECO:0000313" key="7">
    <source>
        <dbReference type="Proteomes" id="UP001331936"/>
    </source>
</evidence>
<evidence type="ECO:0000256" key="1">
    <source>
        <dbReference type="ARBA" id="ARBA00001933"/>
    </source>
</evidence>
<comment type="similarity">
    <text evidence="3">Belongs to the class-V pyridoxal-phosphate-dependent aminotransferase family. EgtE subfamily.</text>
</comment>
<proteinExistence type="inferred from homology"/>
<dbReference type="InterPro" id="IPR000192">
    <property type="entry name" value="Aminotrans_V_dom"/>
</dbReference>
<dbReference type="EMBL" id="JAUZMZ010000020">
    <property type="protein sequence ID" value="MEE2031617.1"/>
    <property type="molecule type" value="Genomic_DNA"/>
</dbReference>
<feature type="modified residue" description="N6-(pyridoxal phosphate)lysine" evidence="3">
    <location>
        <position position="212"/>
    </location>
</feature>
<keyword evidence="7" id="KW-1185">Reference proteome</keyword>
<dbReference type="HAMAP" id="MF_02038">
    <property type="entry name" value="EgtE"/>
    <property type="match status" value="1"/>
</dbReference>
<comment type="caution">
    <text evidence="6">The sequence shown here is derived from an EMBL/GenBank/DDBJ whole genome shotgun (WGS) entry which is preliminary data.</text>
</comment>
<dbReference type="SUPFAM" id="SSF53383">
    <property type="entry name" value="PLP-dependent transferases"/>
    <property type="match status" value="1"/>
</dbReference>
<dbReference type="Proteomes" id="UP001331936">
    <property type="component" value="Unassembled WGS sequence"/>
</dbReference>
<dbReference type="GO" id="GO:0008483">
    <property type="term" value="F:transaminase activity"/>
    <property type="evidence" value="ECO:0007669"/>
    <property type="project" value="UniProtKB-KW"/>
</dbReference>
<sequence length="392" mass="41687">MLDLQQTRRDTPGCFERVFLDSAGSSLPPTPVLDTVIGHLQREAQVGGYAAAHERLDDLAAVKSSLGRLLGVDAATLALSDSASRAWTSFFYAVPLRPGDRILLSQAEYAANAVAALQRARATGASVETVPSDGEGRIDVDALRAMLDERVKLVSVVHAPTNGGLVNPVREVADAAHAVGALVLLDACQSVGQLAVSVPELDVDALSGTGRKWLRAPRGTGFLYVRPRLIAELEPAMLDLHSATWISPDSYELAPDATRFEMWEADVAARLGLGAAVDYLLALGIDAVADAVAYRAEHTRDGLARIPGVTVRDLGGPRSGIVSFTVDGRDPQSVRDELAARSVTVTVSHRSSTLLDMSARRLDAVVRASPHYFVSPADVDRFLASVRELAQG</sequence>
<name>A0ABU7JQK5_9NOCA</name>
<evidence type="ECO:0000259" key="5">
    <source>
        <dbReference type="Pfam" id="PF00266"/>
    </source>
</evidence>
<organism evidence="6 7">
    <name type="scientific">Rhodococcus chondri</name>
    <dbReference type="NCBI Taxonomy" id="3065941"/>
    <lineage>
        <taxon>Bacteria</taxon>
        <taxon>Bacillati</taxon>
        <taxon>Actinomycetota</taxon>
        <taxon>Actinomycetes</taxon>
        <taxon>Mycobacteriales</taxon>
        <taxon>Nocardiaceae</taxon>
        <taxon>Rhodococcus</taxon>
    </lineage>
</organism>
<comment type="function">
    <text evidence="3">Probably catalyzes the conversion of hercynylcysteine sulfoxide to ergothioneine.</text>
</comment>
<evidence type="ECO:0000313" key="6">
    <source>
        <dbReference type="EMBL" id="MEE2031617.1"/>
    </source>
</evidence>
<dbReference type="Pfam" id="PF00266">
    <property type="entry name" value="Aminotran_5"/>
    <property type="match status" value="1"/>
</dbReference>
<evidence type="ECO:0000256" key="2">
    <source>
        <dbReference type="ARBA" id="ARBA00022898"/>
    </source>
</evidence>
<evidence type="ECO:0000256" key="4">
    <source>
        <dbReference type="RuleBase" id="RU004504"/>
    </source>
</evidence>
<gene>
    <name evidence="3" type="primary">egtE</name>
    <name evidence="6" type="ORF">Q8814_05720</name>
</gene>
<keyword evidence="2 3" id="KW-0663">Pyridoxal phosphate</keyword>
<dbReference type="InterPro" id="IPR015421">
    <property type="entry name" value="PyrdxlP-dep_Trfase_major"/>
</dbReference>
<comment type="cofactor">
    <cofactor evidence="1 3 4">
        <name>pyridoxal 5'-phosphate</name>
        <dbReference type="ChEBI" id="CHEBI:597326"/>
    </cofactor>
</comment>
<protein>
    <recommendedName>
        <fullName evidence="3">Probable hercynylcysteine sulfoxide lyase</fullName>
        <ecNumber evidence="3">4.4.-.-</ecNumber>
    </recommendedName>
</protein>
<keyword evidence="3" id="KW-0456">Lyase</keyword>
<dbReference type="PROSITE" id="PS00595">
    <property type="entry name" value="AA_TRANSFER_CLASS_5"/>
    <property type="match status" value="1"/>
</dbReference>
<dbReference type="InterPro" id="IPR020578">
    <property type="entry name" value="Aminotrans_V_PyrdxlP_BS"/>
</dbReference>
<reference evidence="6 7" key="1">
    <citation type="submission" date="2023-08" db="EMBL/GenBank/DDBJ databases">
        <authorList>
            <person name="Girao M."/>
            <person name="Carvalho M.F."/>
        </authorList>
    </citation>
    <scope>NUCLEOTIDE SEQUENCE [LARGE SCALE GENOMIC DNA]</scope>
    <source>
        <strain evidence="6 7">CC-R104</strain>
    </source>
</reference>
<keyword evidence="6" id="KW-0808">Transferase</keyword>
<keyword evidence="6" id="KW-0032">Aminotransferase</keyword>
<dbReference type="Gene3D" id="3.90.1150.10">
    <property type="entry name" value="Aspartate Aminotransferase, domain 1"/>
    <property type="match status" value="1"/>
</dbReference>
<dbReference type="PANTHER" id="PTHR43586">
    <property type="entry name" value="CYSTEINE DESULFURASE"/>
    <property type="match status" value="1"/>
</dbReference>
<dbReference type="InterPro" id="IPR015424">
    <property type="entry name" value="PyrdxlP-dep_Trfase"/>
</dbReference>
<dbReference type="Gene3D" id="3.40.640.10">
    <property type="entry name" value="Type I PLP-dependent aspartate aminotransferase-like (Major domain)"/>
    <property type="match status" value="1"/>
</dbReference>
<dbReference type="PANTHER" id="PTHR43586:SF24">
    <property type="entry name" value="BLR4730 PROTEIN"/>
    <property type="match status" value="1"/>
</dbReference>
<dbReference type="InterPro" id="IPR027563">
    <property type="entry name" value="EgtE"/>
</dbReference>
<comment type="pathway">
    <text evidence="3">Amino-acid biosynthesis; ergothioneine biosynthesis.</text>
</comment>